<evidence type="ECO:0000256" key="1">
    <source>
        <dbReference type="SAM" id="MobiDB-lite"/>
    </source>
</evidence>
<feature type="compositionally biased region" description="Low complexity" evidence="1">
    <location>
        <begin position="232"/>
        <end position="254"/>
    </location>
</feature>
<keyword evidence="2" id="KW-1133">Transmembrane helix</keyword>
<feature type="transmembrane region" description="Helical" evidence="2">
    <location>
        <begin position="135"/>
        <end position="153"/>
    </location>
</feature>
<reference evidence="3 4" key="1">
    <citation type="submission" date="2017-04" db="EMBL/GenBank/DDBJ databases">
        <title>Draft genome sequence of Tuber borchii Vittad., a whitish edible truffle.</title>
        <authorList>
            <consortium name="DOE Joint Genome Institute"/>
            <person name="Murat C."/>
            <person name="Kuo A."/>
            <person name="Barry K.W."/>
            <person name="Clum A."/>
            <person name="Dockter R.B."/>
            <person name="Fauchery L."/>
            <person name="Iotti M."/>
            <person name="Kohler A."/>
            <person name="Labutti K."/>
            <person name="Lindquist E.A."/>
            <person name="Lipzen A."/>
            <person name="Ohm R.A."/>
            <person name="Wang M."/>
            <person name="Grigoriev I.V."/>
            <person name="Zambonelli A."/>
            <person name="Martin F.M."/>
        </authorList>
    </citation>
    <scope>NUCLEOTIDE SEQUENCE [LARGE SCALE GENOMIC DNA]</scope>
    <source>
        <strain evidence="3 4">Tbo3840</strain>
    </source>
</reference>
<evidence type="ECO:0000313" key="3">
    <source>
        <dbReference type="EMBL" id="PUU81880.1"/>
    </source>
</evidence>
<feature type="transmembrane region" description="Helical" evidence="2">
    <location>
        <begin position="98"/>
        <end position="115"/>
    </location>
</feature>
<dbReference type="AlphaFoldDB" id="A0A2T7A2E7"/>
<feature type="compositionally biased region" description="Polar residues" evidence="1">
    <location>
        <begin position="255"/>
        <end position="270"/>
    </location>
</feature>
<dbReference type="Proteomes" id="UP000244722">
    <property type="component" value="Unassembled WGS sequence"/>
</dbReference>
<evidence type="ECO:0000313" key="4">
    <source>
        <dbReference type="Proteomes" id="UP000244722"/>
    </source>
</evidence>
<keyword evidence="2" id="KW-0472">Membrane</keyword>
<keyword evidence="4" id="KW-1185">Reference proteome</keyword>
<gene>
    <name evidence="3" type="ORF">B9Z19DRAFT_1121533</name>
</gene>
<evidence type="ECO:0000256" key="2">
    <source>
        <dbReference type="SAM" id="Phobius"/>
    </source>
</evidence>
<feature type="transmembrane region" description="Helical" evidence="2">
    <location>
        <begin position="27"/>
        <end position="46"/>
    </location>
</feature>
<organism evidence="3 4">
    <name type="scientific">Tuber borchii</name>
    <name type="common">White truffle</name>
    <dbReference type="NCBI Taxonomy" id="42251"/>
    <lineage>
        <taxon>Eukaryota</taxon>
        <taxon>Fungi</taxon>
        <taxon>Dikarya</taxon>
        <taxon>Ascomycota</taxon>
        <taxon>Pezizomycotina</taxon>
        <taxon>Pezizomycetes</taxon>
        <taxon>Pezizales</taxon>
        <taxon>Tuberaceae</taxon>
        <taxon>Tuber</taxon>
    </lineage>
</organism>
<accession>A0A2T7A2E7</accession>
<sequence>MIILSILQIAFWFLARAGVLPAAHILLKIPLIRSLIFLTLDIWAYLFRLLSRITRESLIRVLLTAKTFLVLMTLASSIYPVAPTYVRYIPTFLIMERDLTACWFVVLLTMHYIGLSSDGEVWRVMRYLRRNYHGVLIDCAVACWGVMWVAGTFTEWAKVVLYVAFVIADVYQLEWVGDREGRLGQRERFEVWEWCVRATQDWRVWVEAQAVNGGEGLEGSGPDTRTEQVPVPNSEAPESETAPEPITTEATSTPLNTSHTQTEAQATDTLNANSSEPASSSP</sequence>
<keyword evidence="2" id="KW-0812">Transmembrane</keyword>
<name>A0A2T7A2E7_TUBBO</name>
<protein>
    <submittedName>
        <fullName evidence="3">Uncharacterized protein</fullName>
    </submittedName>
</protein>
<dbReference type="EMBL" id="NESQ01000037">
    <property type="protein sequence ID" value="PUU81880.1"/>
    <property type="molecule type" value="Genomic_DNA"/>
</dbReference>
<comment type="caution">
    <text evidence="3">The sequence shown here is derived from an EMBL/GenBank/DDBJ whole genome shotgun (WGS) entry which is preliminary data.</text>
</comment>
<dbReference type="OrthoDB" id="5404765at2759"/>
<proteinExistence type="predicted"/>
<feature type="compositionally biased region" description="Low complexity" evidence="1">
    <location>
        <begin position="271"/>
        <end position="282"/>
    </location>
</feature>
<feature type="region of interest" description="Disordered" evidence="1">
    <location>
        <begin position="213"/>
        <end position="282"/>
    </location>
</feature>
<feature type="transmembrane region" description="Helical" evidence="2">
    <location>
        <begin position="58"/>
        <end position="78"/>
    </location>
</feature>